<dbReference type="GO" id="GO:0016192">
    <property type="term" value="P:vesicle-mediated transport"/>
    <property type="evidence" value="ECO:0007669"/>
    <property type="project" value="UniProtKB-KW"/>
</dbReference>
<dbReference type="GO" id="GO:0031201">
    <property type="term" value="C:SNARE complex"/>
    <property type="evidence" value="ECO:0007669"/>
    <property type="project" value="TreeGrafter"/>
</dbReference>
<dbReference type="Pfam" id="PF14938">
    <property type="entry name" value="SNAP"/>
    <property type="match status" value="1"/>
</dbReference>
<evidence type="ECO:0000256" key="4">
    <source>
        <dbReference type="ARBA" id="ARBA00022892"/>
    </source>
</evidence>
<evidence type="ECO:0000256" key="9">
    <source>
        <dbReference type="SAM" id="MobiDB-lite"/>
    </source>
</evidence>
<dbReference type="AlphaFoldDB" id="A0A9W7ZUC4"/>
<gene>
    <name evidence="10" type="ORF">IWQ60_009548</name>
</gene>
<evidence type="ECO:0000256" key="7">
    <source>
        <dbReference type="ARBA" id="ARBA00040047"/>
    </source>
</evidence>
<dbReference type="GO" id="GO:0005774">
    <property type="term" value="C:vacuolar membrane"/>
    <property type="evidence" value="ECO:0007669"/>
    <property type="project" value="TreeGrafter"/>
</dbReference>
<keyword evidence="6" id="KW-0472">Membrane</keyword>
<evidence type="ECO:0000256" key="2">
    <source>
        <dbReference type="ARBA" id="ARBA00010050"/>
    </source>
</evidence>
<reference evidence="10" key="1">
    <citation type="submission" date="2022-07" db="EMBL/GenBank/DDBJ databases">
        <title>Phylogenomic reconstructions and comparative analyses of Kickxellomycotina fungi.</title>
        <authorList>
            <person name="Reynolds N.K."/>
            <person name="Stajich J.E."/>
            <person name="Barry K."/>
            <person name="Grigoriev I.V."/>
            <person name="Crous P."/>
            <person name="Smith M.E."/>
        </authorList>
    </citation>
    <scope>NUCLEOTIDE SEQUENCE</scope>
    <source>
        <strain evidence="10">RSA 861</strain>
    </source>
</reference>
<evidence type="ECO:0000313" key="10">
    <source>
        <dbReference type="EMBL" id="KAJ1912705.1"/>
    </source>
</evidence>
<dbReference type="GO" id="GO:0019905">
    <property type="term" value="F:syntaxin binding"/>
    <property type="evidence" value="ECO:0007669"/>
    <property type="project" value="TreeGrafter"/>
</dbReference>
<keyword evidence="11" id="KW-1185">Reference proteome</keyword>
<comment type="similarity">
    <text evidence="2">Belongs to the SNAP family.</text>
</comment>
<feature type="region of interest" description="Disordered" evidence="9">
    <location>
        <begin position="304"/>
        <end position="337"/>
    </location>
</feature>
<sequence>MADANLRRGADYMADAHKYTKSGWFRKPEWDIAAQLYEKAANAFKAARSHDNAIRAYQQSADALAKFGSMFLAGKALENAGNLAQQSQDQLRAIELYTRASDLYIAHGSSPDKAAGIVEKAAQLCEPLDPDRALDLYKQSANIYEAEDRERMSIETLRNAAGCAVRHRRFPEALFFLGKLAKASRVLVRRSESDKAHLCIVIVALAMGDSVEARKRLDGWLFAGPEAAPSGGGMWGSAPASTGDVAPTPEAAVGQALVDAFEHWDAAQLQEIRQDPRHAQTLEFLPSEVAKLAHHMSISGVKAAENLPPTGTTTGTPAAAPAFPVSDPTPDDDDDLC</sequence>
<dbReference type="PANTHER" id="PTHR13768">
    <property type="entry name" value="SOLUBLE NSF ATTACHMENT PROTEIN SNAP"/>
    <property type="match status" value="1"/>
</dbReference>
<accession>A0A9W7ZUC4</accession>
<evidence type="ECO:0000256" key="1">
    <source>
        <dbReference type="ARBA" id="ARBA00004170"/>
    </source>
</evidence>
<keyword evidence="5" id="KW-0653">Protein transport</keyword>
<keyword evidence="4" id="KW-0931">ER-Golgi transport</keyword>
<evidence type="ECO:0000256" key="6">
    <source>
        <dbReference type="ARBA" id="ARBA00023136"/>
    </source>
</evidence>
<protein>
    <recommendedName>
        <fullName evidence="7">Gamma-soluble NSF attachment protein</fullName>
    </recommendedName>
    <alternativeName>
        <fullName evidence="8">N-ethylmaleimide-sensitive factor attachment protein gamma</fullName>
    </alternativeName>
</protein>
<comment type="subcellular location">
    <subcellularLocation>
        <location evidence="1">Membrane</location>
        <topology evidence="1">Peripheral membrane protein</topology>
    </subcellularLocation>
</comment>
<dbReference type="PANTHER" id="PTHR13768:SF2">
    <property type="entry name" value="GAMMA-SOLUBLE NSF ATTACHMENT PROTEIN"/>
    <property type="match status" value="1"/>
</dbReference>
<dbReference type="SUPFAM" id="SSF48452">
    <property type="entry name" value="TPR-like"/>
    <property type="match status" value="1"/>
</dbReference>
<evidence type="ECO:0000256" key="8">
    <source>
        <dbReference type="ARBA" id="ARBA00042485"/>
    </source>
</evidence>
<dbReference type="InterPro" id="IPR011990">
    <property type="entry name" value="TPR-like_helical_dom_sf"/>
</dbReference>
<dbReference type="EMBL" id="JANBPT010000809">
    <property type="protein sequence ID" value="KAJ1912705.1"/>
    <property type="molecule type" value="Genomic_DNA"/>
</dbReference>
<keyword evidence="3" id="KW-0813">Transport</keyword>
<organism evidence="10 11">
    <name type="scientific">Tieghemiomyces parasiticus</name>
    <dbReference type="NCBI Taxonomy" id="78921"/>
    <lineage>
        <taxon>Eukaryota</taxon>
        <taxon>Fungi</taxon>
        <taxon>Fungi incertae sedis</taxon>
        <taxon>Zoopagomycota</taxon>
        <taxon>Kickxellomycotina</taxon>
        <taxon>Dimargaritomycetes</taxon>
        <taxon>Dimargaritales</taxon>
        <taxon>Dimargaritaceae</taxon>
        <taxon>Tieghemiomyces</taxon>
    </lineage>
</organism>
<dbReference type="OrthoDB" id="9984275at2759"/>
<dbReference type="InterPro" id="IPR000744">
    <property type="entry name" value="NSF_attach"/>
</dbReference>
<evidence type="ECO:0000256" key="3">
    <source>
        <dbReference type="ARBA" id="ARBA00022448"/>
    </source>
</evidence>
<evidence type="ECO:0000256" key="5">
    <source>
        <dbReference type="ARBA" id="ARBA00022927"/>
    </source>
</evidence>
<evidence type="ECO:0000313" key="11">
    <source>
        <dbReference type="Proteomes" id="UP001150569"/>
    </source>
</evidence>
<name>A0A9W7ZUC4_9FUNG</name>
<dbReference type="GO" id="GO:0005483">
    <property type="term" value="F:soluble NSF attachment protein activity"/>
    <property type="evidence" value="ECO:0007669"/>
    <property type="project" value="TreeGrafter"/>
</dbReference>
<proteinExistence type="inferred from homology"/>
<dbReference type="Proteomes" id="UP001150569">
    <property type="component" value="Unassembled WGS sequence"/>
</dbReference>
<dbReference type="GO" id="GO:0006886">
    <property type="term" value="P:intracellular protein transport"/>
    <property type="evidence" value="ECO:0007669"/>
    <property type="project" value="InterPro"/>
</dbReference>
<comment type="caution">
    <text evidence="10">The sequence shown here is derived from an EMBL/GenBank/DDBJ whole genome shotgun (WGS) entry which is preliminary data.</text>
</comment>
<dbReference type="Gene3D" id="1.25.40.10">
    <property type="entry name" value="Tetratricopeptide repeat domain"/>
    <property type="match status" value="1"/>
</dbReference>
<feature type="compositionally biased region" description="Low complexity" evidence="9">
    <location>
        <begin position="308"/>
        <end position="322"/>
    </location>
</feature>